<evidence type="ECO:0000256" key="2">
    <source>
        <dbReference type="ARBA" id="ARBA00022801"/>
    </source>
</evidence>
<sequence>MEELELKNAPKTIALGIVFNDNGEVLMIKRNPEDQDDHLGGHKLSWVFPGGVVEFAESSPEAVVREVRNETGYIVGAYDLINQRLYPGSNVYINYIACKLLSDAQFEVTDLHEVEEVKWVKPSEINSLITSDLDESLANYLGIL</sequence>
<feature type="domain" description="Nudix hydrolase" evidence="4">
    <location>
        <begin position="10"/>
        <end position="144"/>
    </location>
</feature>
<dbReference type="PANTHER" id="PTHR43046">
    <property type="entry name" value="GDP-MANNOSE MANNOSYL HYDROLASE"/>
    <property type="match status" value="1"/>
</dbReference>
<gene>
    <name evidence="5" type="ORF">A3D91_03240</name>
</gene>
<accession>A0A1F4V7I3</accession>
<dbReference type="InterPro" id="IPR000086">
    <property type="entry name" value="NUDIX_hydrolase_dom"/>
</dbReference>
<dbReference type="GO" id="GO:0016787">
    <property type="term" value="F:hydrolase activity"/>
    <property type="evidence" value="ECO:0007669"/>
    <property type="project" value="UniProtKB-KW"/>
</dbReference>
<dbReference type="InterPro" id="IPR015797">
    <property type="entry name" value="NUDIX_hydrolase-like_dom_sf"/>
</dbReference>
<evidence type="ECO:0000313" key="6">
    <source>
        <dbReference type="Proteomes" id="UP000178127"/>
    </source>
</evidence>
<keyword evidence="2" id="KW-0378">Hydrolase</keyword>
<dbReference type="PANTHER" id="PTHR43046:SF12">
    <property type="entry name" value="GDP-MANNOSE MANNOSYL HYDROLASE"/>
    <property type="match status" value="1"/>
</dbReference>
<dbReference type="SUPFAM" id="SSF55811">
    <property type="entry name" value="Nudix"/>
    <property type="match status" value="1"/>
</dbReference>
<dbReference type="AlphaFoldDB" id="A0A1F4V7I3"/>
<name>A0A1F4V7I3_UNCKA</name>
<dbReference type="Proteomes" id="UP000178127">
    <property type="component" value="Unassembled WGS sequence"/>
</dbReference>
<comment type="cofactor">
    <cofactor evidence="1">
        <name>Mg(2+)</name>
        <dbReference type="ChEBI" id="CHEBI:18420"/>
    </cofactor>
</comment>
<evidence type="ECO:0000259" key="4">
    <source>
        <dbReference type="PROSITE" id="PS51462"/>
    </source>
</evidence>
<dbReference type="Pfam" id="PF00293">
    <property type="entry name" value="NUDIX"/>
    <property type="match status" value="1"/>
</dbReference>
<keyword evidence="3" id="KW-0460">Magnesium</keyword>
<evidence type="ECO:0000313" key="5">
    <source>
        <dbReference type="EMBL" id="OGC52940.1"/>
    </source>
</evidence>
<proteinExistence type="predicted"/>
<dbReference type="Gene3D" id="3.90.79.10">
    <property type="entry name" value="Nucleoside Triphosphate Pyrophosphohydrolase"/>
    <property type="match status" value="1"/>
</dbReference>
<evidence type="ECO:0000256" key="3">
    <source>
        <dbReference type="ARBA" id="ARBA00022842"/>
    </source>
</evidence>
<reference evidence="5 6" key="1">
    <citation type="journal article" date="2016" name="Nat. Commun.">
        <title>Thousands of microbial genomes shed light on interconnected biogeochemical processes in an aquifer system.</title>
        <authorList>
            <person name="Anantharaman K."/>
            <person name="Brown C.T."/>
            <person name="Hug L.A."/>
            <person name="Sharon I."/>
            <person name="Castelle C.J."/>
            <person name="Probst A.J."/>
            <person name="Thomas B.C."/>
            <person name="Singh A."/>
            <person name="Wilkins M.J."/>
            <person name="Karaoz U."/>
            <person name="Brodie E.L."/>
            <person name="Williams K.H."/>
            <person name="Hubbard S.S."/>
            <person name="Banfield J.F."/>
        </authorList>
    </citation>
    <scope>NUCLEOTIDE SEQUENCE [LARGE SCALE GENOMIC DNA]</scope>
</reference>
<dbReference type="CDD" id="cd02883">
    <property type="entry name" value="NUDIX_Hydrolase"/>
    <property type="match status" value="1"/>
</dbReference>
<dbReference type="PROSITE" id="PS51462">
    <property type="entry name" value="NUDIX"/>
    <property type="match status" value="1"/>
</dbReference>
<organism evidence="5 6">
    <name type="scientific">candidate division WWE3 bacterium RIFCSPHIGHO2_02_FULL_38_14</name>
    <dbReference type="NCBI Taxonomy" id="1802620"/>
    <lineage>
        <taxon>Bacteria</taxon>
        <taxon>Katanobacteria</taxon>
    </lineage>
</organism>
<evidence type="ECO:0000256" key="1">
    <source>
        <dbReference type="ARBA" id="ARBA00001946"/>
    </source>
</evidence>
<protein>
    <recommendedName>
        <fullName evidence="4">Nudix hydrolase domain-containing protein</fullName>
    </recommendedName>
</protein>
<dbReference type="STRING" id="1802620.A3D91_03240"/>
<dbReference type="EMBL" id="MEVD01000018">
    <property type="protein sequence ID" value="OGC52940.1"/>
    <property type="molecule type" value="Genomic_DNA"/>
</dbReference>
<comment type="caution">
    <text evidence="5">The sequence shown here is derived from an EMBL/GenBank/DDBJ whole genome shotgun (WGS) entry which is preliminary data.</text>
</comment>